<dbReference type="Proteomes" id="UP000001025">
    <property type="component" value="Chromosome"/>
</dbReference>
<name>Q7USY5_RHOBA</name>
<dbReference type="InParanoid" id="Q7USY5"/>
<evidence type="ECO:0000313" key="3">
    <source>
        <dbReference type="Proteomes" id="UP000001025"/>
    </source>
</evidence>
<proteinExistence type="predicted"/>
<dbReference type="EMBL" id="BX294140">
    <property type="protein sequence ID" value="CAD73657.1"/>
    <property type="molecule type" value="Genomic_DNA"/>
</dbReference>
<dbReference type="STRING" id="243090.RB4228"/>
<protein>
    <submittedName>
        <fullName evidence="2">Uncharacterized protein</fullName>
    </submittedName>
</protein>
<dbReference type="AlphaFoldDB" id="Q7USY5"/>
<dbReference type="EnsemblBacteria" id="CAD73657">
    <property type="protein sequence ID" value="CAD73657"/>
    <property type="gene ID" value="RB4228"/>
</dbReference>
<keyword evidence="3" id="KW-1185">Reference proteome</keyword>
<evidence type="ECO:0000256" key="1">
    <source>
        <dbReference type="SAM" id="MobiDB-lite"/>
    </source>
</evidence>
<sequence>MANSFPFVLDPWGDAPGYDDDGLRPTNPNAKPQLQNASARFESRYTTAPSGVTFLLRYPSRGSRRMALTSLIHPPPGRVERSEGRAEHWIQRVTLPGPKAG</sequence>
<dbReference type="KEGG" id="rba:RB4228"/>
<dbReference type="OrthoDB" id="9807209at2"/>
<evidence type="ECO:0000313" key="2">
    <source>
        <dbReference type="EMBL" id="CAD73657.1"/>
    </source>
</evidence>
<dbReference type="HOGENOM" id="CLU_2289425_0_0_0"/>
<accession>Q7USY5</accession>
<reference evidence="2 3" key="1">
    <citation type="journal article" date="2003" name="Proc. Natl. Acad. Sci. U.S.A.">
        <title>Complete genome sequence of the marine planctomycete Pirellula sp. strain 1.</title>
        <authorList>
            <person name="Gloeckner F.O."/>
            <person name="Kube M."/>
            <person name="Bauer M."/>
            <person name="Teeling H."/>
            <person name="Lombardot T."/>
            <person name="Ludwig W."/>
            <person name="Gade D."/>
            <person name="Beck A."/>
            <person name="Borzym K."/>
            <person name="Heitmann K."/>
            <person name="Rabus R."/>
            <person name="Schlesner H."/>
            <person name="Amann R."/>
            <person name="Reinhardt R."/>
        </authorList>
    </citation>
    <scope>NUCLEOTIDE SEQUENCE [LARGE SCALE GENOMIC DNA]</scope>
    <source>
        <strain evidence="3">DSM 10527 / NCIMB 13988 / SH1</strain>
    </source>
</reference>
<organism evidence="2 3">
    <name type="scientific">Rhodopirellula baltica (strain DSM 10527 / NCIMB 13988 / SH1)</name>
    <dbReference type="NCBI Taxonomy" id="243090"/>
    <lineage>
        <taxon>Bacteria</taxon>
        <taxon>Pseudomonadati</taxon>
        <taxon>Planctomycetota</taxon>
        <taxon>Planctomycetia</taxon>
        <taxon>Pirellulales</taxon>
        <taxon>Pirellulaceae</taxon>
        <taxon>Rhodopirellula</taxon>
    </lineage>
</organism>
<gene>
    <name evidence="2" type="ordered locus">RB4228</name>
</gene>
<feature type="region of interest" description="Disordered" evidence="1">
    <location>
        <begin position="1"/>
        <end position="33"/>
    </location>
</feature>